<sequence>MEEQIHINNNTKRINTNSTTCLKLFGFSVHEENDEESSSPSPPAPAPPPAHDDITGNTSPSGSTESISGDGGA</sequence>
<reference evidence="2 3" key="1">
    <citation type="journal article" date="2018" name="Front. Plant Sci.">
        <title>Red Clover (Trifolium pratense) and Zigzag Clover (T. medium) - A Picture of Genomic Similarities and Differences.</title>
        <authorList>
            <person name="Dluhosova J."/>
            <person name="Istvanek J."/>
            <person name="Nedelnik J."/>
            <person name="Repkova J."/>
        </authorList>
    </citation>
    <scope>NUCLEOTIDE SEQUENCE [LARGE SCALE GENOMIC DNA]</scope>
    <source>
        <strain evidence="3">cv. 10/8</strain>
        <tissue evidence="2">Leaf</tissue>
    </source>
</reference>
<feature type="compositionally biased region" description="Pro residues" evidence="1">
    <location>
        <begin position="40"/>
        <end position="49"/>
    </location>
</feature>
<evidence type="ECO:0000313" key="2">
    <source>
        <dbReference type="EMBL" id="MCI35764.1"/>
    </source>
</evidence>
<feature type="compositionally biased region" description="Polar residues" evidence="1">
    <location>
        <begin position="55"/>
        <end position="67"/>
    </location>
</feature>
<comment type="caution">
    <text evidence="2">The sequence shown here is derived from an EMBL/GenBank/DDBJ whole genome shotgun (WGS) entry which is preliminary data.</text>
</comment>
<evidence type="ECO:0000313" key="3">
    <source>
        <dbReference type="Proteomes" id="UP000265520"/>
    </source>
</evidence>
<proteinExistence type="predicted"/>
<dbReference type="AlphaFoldDB" id="A0A392RI97"/>
<feature type="non-terminal residue" evidence="2">
    <location>
        <position position="73"/>
    </location>
</feature>
<name>A0A392RI97_9FABA</name>
<evidence type="ECO:0000256" key="1">
    <source>
        <dbReference type="SAM" id="MobiDB-lite"/>
    </source>
</evidence>
<feature type="region of interest" description="Disordered" evidence="1">
    <location>
        <begin position="28"/>
        <end position="73"/>
    </location>
</feature>
<keyword evidence="3" id="KW-1185">Reference proteome</keyword>
<dbReference type="Proteomes" id="UP000265520">
    <property type="component" value="Unassembled WGS sequence"/>
</dbReference>
<accession>A0A392RI97</accession>
<organism evidence="2 3">
    <name type="scientific">Trifolium medium</name>
    <dbReference type="NCBI Taxonomy" id="97028"/>
    <lineage>
        <taxon>Eukaryota</taxon>
        <taxon>Viridiplantae</taxon>
        <taxon>Streptophyta</taxon>
        <taxon>Embryophyta</taxon>
        <taxon>Tracheophyta</taxon>
        <taxon>Spermatophyta</taxon>
        <taxon>Magnoliopsida</taxon>
        <taxon>eudicotyledons</taxon>
        <taxon>Gunneridae</taxon>
        <taxon>Pentapetalae</taxon>
        <taxon>rosids</taxon>
        <taxon>fabids</taxon>
        <taxon>Fabales</taxon>
        <taxon>Fabaceae</taxon>
        <taxon>Papilionoideae</taxon>
        <taxon>50 kb inversion clade</taxon>
        <taxon>NPAAA clade</taxon>
        <taxon>Hologalegina</taxon>
        <taxon>IRL clade</taxon>
        <taxon>Trifolieae</taxon>
        <taxon>Trifolium</taxon>
    </lineage>
</organism>
<dbReference type="EMBL" id="LXQA010226812">
    <property type="protein sequence ID" value="MCI35764.1"/>
    <property type="molecule type" value="Genomic_DNA"/>
</dbReference>
<protein>
    <submittedName>
        <fullName evidence="2">Zinc finger protein 6-like</fullName>
    </submittedName>
</protein>